<dbReference type="PRINTS" id="PR00398">
    <property type="entry name" value="STRDHORMONER"/>
</dbReference>
<evidence type="ECO:0000313" key="13">
    <source>
        <dbReference type="EMBL" id="ESO81982.1"/>
    </source>
</evidence>
<evidence type="ECO:0000256" key="10">
    <source>
        <dbReference type="RuleBase" id="RU004334"/>
    </source>
</evidence>
<dbReference type="InterPro" id="IPR001628">
    <property type="entry name" value="Znf_hrmn_rcpt"/>
</dbReference>
<dbReference type="KEGG" id="lgi:LOTGIDRAFT_135497"/>
<name>V3ZD78_LOTGI</name>
<dbReference type="Gene3D" id="3.30.50.10">
    <property type="entry name" value="Erythroid Transcription Factor GATA-1, subunit A"/>
    <property type="match status" value="1"/>
</dbReference>
<dbReference type="RefSeq" id="XP_009067287.1">
    <property type="nucleotide sequence ID" value="XM_009069039.1"/>
</dbReference>
<dbReference type="Pfam" id="PF00104">
    <property type="entry name" value="Hormone_recep"/>
    <property type="match status" value="1"/>
</dbReference>
<evidence type="ECO:0000259" key="12">
    <source>
        <dbReference type="PROSITE" id="PS51843"/>
    </source>
</evidence>
<dbReference type="Proteomes" id="UP000030746">
    <property type="component" value="Unassembled WGS sequence"/>
</dbReference>
<dbReference type="Pfam" id="PF00105">
    <property type="entry name" value="zf-C4"/>
    <property type="match status" value="1"/>
</dbReference>
<evidence type="ECO:0000256" key="9">
    <source>
        <dbReference type="ARBA" id="ARBA00023242"/>
    </source>
</evidence>
<dbReference type="CDD" id="cd07163">
    <property type="entry name" value="NR_DBD_TLX"/>
    <property type="match status" value="1"/>
</dbReference>
<evidence type="ECO:0000313" key="14">
    <source>
        <dbReference type="Proteomes" id="UP000030746"/>
    </source>
</evidence>
<dbReference type="PANTHER" id="PTHR24083">
    <property type="entry name" value="NUCLEAR HORMONE RECEPTOR"/>
    <property type="match status" value="1"/>
</dbReference>
<dbReference type="SUPFAM" id="SSF57716">
    <property type="entry name" value="Glucocorticoid receptor-like (DNA-binding domain)"/>
    <property type="match status" value="1"/>
</dbReference>
<dbReference type="GeneID" id="20233682"/>
<dbReference type="GO" id="GO:0006357">
    <property type="term" value="P:regulation of transcription by RNA polymerase II"/>
    <property type="evidence" value="ECO:0007669"/>
    <property type="project" value="UniProtKB-ARBA"/>
</dbReference>
<keyword evidence="8 10" id="KW-0675">Receptor</keyword>
<reference evidence="13 14" key="1">
    <citation type="journal article" date="2013" name="Nature">
        <title>Insights into bilaterian evolution from three spiralian genomes.</title>
        <authorList>
            <person name="Simakov O."/>
            <person name="Marletaz F."/>
            <person name="Cho S.J."/>
            <person name="Edsinger-Gonzales E."/>
            <person name="Havlak P."/>
            <person name="Hellsten U."/>
            <person name="Kuo D.H."/>
            <person name="Larsson T."/>
            <person name="Lv J."/>
            <person name="Arendt D."/>
            <person name="Savage R."/>
            <person name="Osoegawa K."/>
            <person name="de Jong P."/>
            <person name="Grimwood J."/>
            <person name="Chapman J.A."/>
            <person name="Shapiro H."/>
            <person name="Aerts A."/>
            <person name="Otillar R.P."/>
            <person name="Terry A.Y."/>
            <person name="Boore J.L."/>
            <person name="Grigoriev I.V."/>
            <person name="Lindberg D.R."/>
            <person name="Seaver E.C."/>
            <person name="Weisblat D.A."/>
            <person name="Putnam N.H."/>
            <person name="Rokhsar D.S."/>
        </authorList>
    </citation>
    <scope>NUCLEOTIDE SEQUENCE [LARGE SCALE GENOMIC DNA]</scope>
</reference>
<dbReference type="SMART" id="SM00399">
    <property type="entry name" value="ZnF_C4"/>
    <property type="match status" value="1"/>
</dbReference>
<comment type="similarity">
    <text evidence="10">Belongs to the nuclear hormone receptor family.</text>
</comment>
<feature type="non-terminal residue" evidence="13">
    <location>
        <position position="1"/>
    </location>
</feature>
<dbReference type="InterPro" id="IPR000536">
    <property type="entry name" value="Nucl_hrmn_rcpt_lig-bd"/>
</dbReference>
<dbReference type="PROSITE" id="PS00031">
    <property type="entry name" value="NUCLEAR_REC_DBD_1"/>
    <property type="match status" value="1"/>
</dbReference>
<dbReference type="OMA" id="YQVQHNA"/>
<dbReference type="AlphaFoldDB" id="V3ZD78"/>
<dbReference type="GO" id="GO:0008270">
    <property type="term" value="F:zinc ion binding"/>
    <property type="evidence" value="ECO:0007669"/>
    <property type="project" value="UniProtKB-KW"/>
</dbReference>
<feature type="domain" description="Nuclear receptor" evidence="11">
    <location>
        <begin position="4"/>
        <end position="83"/>
    </location>
</feature>
<evidence type="ECO:0000256" key="6">
    <source>
        <dbReference type="ARBA" id="ARBA00023125"/>
    </source>
</evidence>
<evidence type="ECO:0000256" key="5">
    <source>
        <dbReference type="ARBA" id="ARBA00023015"/>
    </source>
</evidence>
<dbReference type="GO" id="GO:0032502">
    <property type="term" value="P:developmental process"/>
    <property type="evidence" value="ECO:0007669"/>
    <property type="project" value="UniProtKB-ARBA"/>
</dbReference>
<protein>
    <recommendedName>
        <fullName evidence="15">Nuclear receptor subfamily 2 group E member 1</fullName>
    </recommendedName>
</protein>
<keyword evidence="2 10" id="KW-0479">Metal-binding</keyword>
<dbReference type="EMBL" id="KB204066">
    <property type="protein sequence ID" value="ESO81982.1"/>
    <property type="molecule type" value="Genomic_DNA"/>
</dbReference>
<dbReference type="InterPro" id="IPR035500">
    <property type="entry name" value="NHR-like_dom_sf"/>
</dbReference>
<evidence type="ECO:0000256" key="7">
    <source>
        <dbReference type="ARBA" id="ARBA00023163"/>
    </source>
</evidence>
<organism evidence="13 14">
    <name type="scientific">Lottia gigantea</name>
    <name type="common">Giant owl limpet</name>
    <dbReference type="NCBI Taxonomy" id="225164"/>
    <lineage>
        <taxon>Eukaryota</taxon>
        <taxon>Metazoa</taxon>
        <taxon>Spiralia</taxon>
        <taxon>Lophotrochozoa</taxon>
        <taxon>Mollusca</taxon>
        <taxon>Gastropoda</taxon>
        <taxon>Patellogastropoda</taxon>
        <taxon>Lottioidea</taxon>
        <taxon>Lottiidae</taxon>
        <taxon>Lottia</taxon>
    </lineage>
</organism>
<keyword evidence="6 10" id="KW-0238">DNA-binding</keyword>
<evidence type="ECO:0000256" key="3">
    <source>
        <dbReference type="ARBA" id="ARBA00022771"/>
    </source>
</evidence>
<sequence>RLLDIPCKVCGDRSSGKHYGIYSCDGCSGFFKRSIHKNRAYTCKAQGEMKGMCPIDKTHRNQCRSCRLKKCFDADMNKDAVQHERGPRKPKLKGTDLSLGHHHNQHGHHRQVTQEVPIDLRVTSSPKNTFPLPQDCITNIASNPNVWHEVMARLLFTIIGWVKQIPAFMILTEADQVILLTTSWKDLFLLGIVQWGLPVDVNGIHRSINFLGNVGEMNPTTELDRLTETIARLREMALDPTELTCLKAICLFKSGKEVNHADGTNLVDVKTVENLQEQAHLMLTEHIQLQYPRQMVRFGRLLMLVSKLQTLKPSFIERVFFRTIVGNISIEKLVGNILQGDLV</sequence>
<gene>
    <name evidence="13" type="ORF">LOTGIDRAFT_135497</name>
</gene>
<dbReference type="GO" id="GO:0043565">
    <property type="term" value="F:sequence-specific DNA binding"/>
    <property type="evidence" value="ECO:0007669"/>
    <property type="project" value="InterPro"/>
</dbReference>
<evidence type="ECO:0000256" key="8">
    <source>
        <dbReference type="ARBA" id="ARBA00023170"/>
    </source>
</evidence>
<evidence type="ECO:0008006" key="15">
    <source>
        <dbReference type="Google" id="ProtNLM"/>
    </source>
</evidence>
<dbReference type="HOGENOM" id="CLU_007368_20_3_1"/>
<keyword evidence="3 10" id="KW-0863">Zinc-finger</keyword>
<dbReference type="InterPro" id="IPR001723">
    <property type="entry name" value="Nuclear_hrmn_rcpt"/>
</dbReference>
<dbReference type="InterPro" id="IPR050274">
    <property type="entry name" value="Nuclear_hormone_rcpt_NR2"/>
</dbReference>
<keyword evidence="9 10" id="KW-0539">Nucleus</keyword>
<evidence type="ECO:0000259" key="11">
    <source>
        <dbReference type="PROSITE" id="PS51030"/>
    </source>
</evidence>
<dbReference type="GO" id="GO:0003700">
    <property type="term" value="F:DNA-binding transcription factor activity"/>
    <property type="evidence" value="ECO:0007669"/>
    <property type="project" value="InterPro"/>
</dbReference>
<accession>V3ZD78</accession>
<evidence type="ECO:0000256" key="4">
    <source>
        <dbReference type="ARBA" id="ARBA00022833"/>
    </source>
</evidence>
<proteinExistence type="inferred from homology"/>
<feature type="domain" description="NR LBD" evidence="12">
    <location>
        <begin position="114"/>
        <end position="341"/>
    </location>
</feature>
<comment type="subcellular location">
    <subcellularLocation>
        <location evidence="1 10">Nucleus</location>
    </subcellularLocation>
</comment>
<evidence type="ECO:0000256" key="1">
    <source>
        <dbReference type="ARBA" id="ARBA00004123"/>
    </source>
</evidence>
<keyword evidence="5 10" id="KW-0805">Transcription regulation</keyword>
<dbReference type="GO" id="GO:0005634">
    <property type="term" value="C:nucleus"/>
    <property type="evidence" value="ECO:0007669"/>
    <property type="project" value="UniProtKB-SubCell"/>
</dbReference>
<dbReference type="PROSITE" id="PS51030">
    <property type="entry name" value="NUCLEAR_REC_DBD_2"/>
    <property type="match status" value="1"/>
</dbReference>
<dbReference type="InterPro" id="IPR013088">
    <property type="entry name" value="Znf_NHR/GATA"/>
</dbReference>
<dbReference type="PRINTS" id="PR00047">
    <property type="entry name" value="STROIDFINGER"/>
</dbReference>
<dbReference type="SUPFAM" id="SSF48508">
    <property type="entry name" value="Nuclear receptor ligand-binding domain"/>
    <property type="match status" value="1"/>
</dbReference>
<keyword evidence="4 10" id="KW-0862">Zinc</keyword>
<dbReference type="OrthoDB" id="5771769at2759"/>
<dbReference type="PROSITE" id="PS51843">
    <property type="entry name" value="NR_LBD"/>
    <property type="match status" value="1"/>
</dbReference>
<evidence type="ECO:0000256" key="2">
    <source>
        <dbReference type="ARBA" id="ARBA00022723"/>
    </source>
</evidence>
<keyword evidence="14" id="KW-1185">Reference proteome</keyword>
<keyword evidence="7 10" id="KW-0804">Transcription</keyword>
<dbReference type="STRING" id="225164.V3ZD78"/>
<dbReference type="Gene3D" id="1.10.565.10">
    <property type="entry name" value="Retinoid X Receptor"/>
    <property type="match status" value="1"/>
</dbReference>
<dbReference type="CTD" id="20233682"/>
<dbReference type="SMART" id="SM00430">
    <property type="entry name" value="HOLI"/>
    <property type="match status" value="1"/>
</dbReference>
<dbReference type="FunFam" id="3.30.50.10:FF:000019">
    <property type="entry name" value="Nuclear receptor subfamily 2 group E member"/>
    <property type="match status" value="1"/>
</dbReference>